<keyword evidence="2" id="KW-1185">Reference proteome</keyword>
<organism evidence="1 2">
    <name type="scientific">Populus tomentosa</name>
    <name type="common">Chinese white poplar</name>
    <dbReference type="NCBI Taxonomy" id="118781"/>
    <lineage>
        <taxon>Eukaryota</taxon>
        <taxon>Viridiplantae</taxon>
        <taxon>Streptophyta</taxon>
        <taxon>Embryophyta</taxon>
        <taxon>Tracheophyta</taxon>
        <taxon>Spermatophyta</taxon>
        <taxon>Magnoliopsida</taxon>
        <taxon>eudicotyledons</taxon>
        <taxon>Gunneridae</taxon>
        <taxon>Pentapetalae</taxon>
        <taxon>rosids</taxon>
        <taxon>fabids</taxon>
        <taxon>Malpighiales</taxon>
        <taxon>Salicaceae</taxon>
        <taxon>Saliceae</taxon>
        <taxon>Populus</taxon>
    </lineage>
</organism>
<dbReference type="EMBL" id="JAAWWB010000008">
    <property type="protein sequence ID" value="KAG6777518.1"/>
    <property type="molecule type" value="Genomic_DNA"/>
</dbReference>
<reference evidence="1" key="1">
    <citation type="journal article" date="2020" name="bioRxiv">
        <title>Hybrid origin of Populus tomentosa Carr. identified through genome sequencing and phylogenomic analysis.</title>
        <authorList>
            <person name="An X."/>
            <person name="Gao K."/>
            <person name="Chen Z."/>
            <person name="Li J."/>
            <person name="Yang X."/>
            <person name="Yang X."/>
            <person name="Zhou J."/>
            <person name="Guo T."/>
            <person name="Zhao T."/>
            <person name="Huang S."/>
            <person name="Miao D."/>
            <person name="Khan W.U."/>
            <person name="Rao P."/>
            <person name="Ye M."/>
            <person name="Lei B."/>
            <person name="Liao W."/>
            <person name="Wang J."/>
            <person name="Ji L."/>
            <person name="Li Y."/>
            <person name="Guo B."/>
            <person name="Mustafa N.S."/>
            <person name="Li S."/>
            <person name="Yun Q."/>
            <person name="Keller S.R."/>
            <person name="Mao J."/>
            <person name="Zhang R."/>
            <person name="Strauss S.H."/>
        </authorList>
    </citation>
    <scope>NUCLEOTIDE SEQUENCE</scope>
    <source>
        <strain evidence="1">GM15</strain>
        <tissue evidence="1">Leaf</tissue>
    </source>
</reference>
<dbReference type="AlphaFoldDB" id="A0A8X7ZUG4"/>
<evidence type="ECO:0000313" key="2">
    <source>
        <dbReference type="Proteomes" id="UP000886885"/>
    </source>
</evidence>
<protein>
    <submittedName>
        <fullName evidence="1">Uncharacterized protein</fullName>
    </submittedName>
</protein>
<gene>
    <name evidence="1" type="ORF">POTOM_017343</name>
</gene>
<evidence type="ECO:0000313" key="1">
    <source>
        <dbReference type="EMBL" id="KAG6777518.1"/>
    </source>
</evidence>
<sequence length="141" mass="16466">MVMMGLRRLVMILNSKIRFLKMKKGYDKIEKSESMRVERIIPLEEHRHREEAIIHLDVTPLLRDPELRFWLGSEIIIRPSRKCRRTLQEVSGECKHNAEEKHINGCDDKAFEDPCSECISTVTKEGPGSRNGYIESRTDDI</sequence>
<comment type="caution">
    <text evidence="1">The sequence shown here is derived from an EMBL/GenBank/DDBJ whole genome shotgun (WGS) entry which is preliminary data.</text>
</comment>
<proteinExistence type="predicted"/>
<dbReference type="Proteomes" id="UP000886885">
    <property type="component" value="Chromosome 4D"/>
</dbReference>
<accession>A0A8X7ZUG4</accession>
<name>A0A8X7ZUG4_POPTO</name>